<name>A0ABX8TNL8_9CAUL</name>
<dbReference type="RefSeq" id="WP_219354054.1">
    <property type="nucleotide sequence ID" value="NZ_CP080034.1"/>
</dbReference>
<gene>
    <name evidence="2" type="ORF">KWG56_05730</name>
</gene>
<keyword evidence="1" id="KW-0378">Hydrolase</keyword>
<dbReference type="Pfam" id="PF02586">
    <property type="entry name" value="SRAP"/>
    <property type="match status" value="1"/>
</dbReference>
<evidence type="ECO:0000313" key="3">
    <source>
        <dbReference type="Proteomes" id="UP000824334"/>
    </source>
</evidence>
<dbReference type="EMBL" id="CP080034">
    <property type="protein sequence ID" value="QYC11475.1"/>
    <property type="molecule type" value="Genomic_DNA"/>
</dbReference>
<dbReference type="GeneID" id="94374755"/>
<accession>A0ABX8TNL8</accession>
<dbReference type="EC" id="3.4.-.-" evidence="1"/>
<protein>
    <recommendedName>
        <fullName evidence="1">Abasic site processing protein</fullName>
        <ecNumber evidence="1">3.4.-.-</ecNumber>
    </recommendedName>
</protein>
<evidence type="ECO:0000313" key="2">
    <source>
        <dbReference type="EMBL" id="QYC11475.1"/>
    </source>
</evidence>
<reference evidence="2 3" key="1">
    <citation type="submission" date="2021-07" db="EMBL/GenBank/DDBJ databases">
        <title>Isolation and characterization of bacteria from a gold mining with a capacity of golden bioaccumulation.</title>
        <authorList>
            <person name="Yang X.J."/>
        </authorList>
    </citation>
    <scope>NUCLEOTIDE SEQUENCE [LARGE SCALE GENOMIC DNA]</scope>
    <source>
        <strain evidence="2 3">Au29</strain>
    </source>
</reference>
<evidence type="ECO:0000256" key="1">
    <source>
        <dbReference type="RuleBase" id="RU364100"/>
    </source>
</evidence>
<keyword evidence="3" id="KW-1185">Reference proteome</keyword>
<dbReference type="PANTHER" id="PTHR13604:SF0">
    <property type="entry name" value="ABASIC SITE PROCESSING PROTEIN HMCES"/>
    <property type="match status" value="1"/>
</dbReference>
<dbReference type="InterPro" id="IPR003738">
    <property type="entry name" value="SRAP"/>
</dbReference>
<dbReference type="Proteomes" id="UP000824334">
    <property type="component" value="Chromosome"/>
</dbReference>
<proteinExistence type="inferred from homology"/>
<keyword evidence="1" id="KW-0645">Protease</keyword>
<organism evidence="2 3">
    <name type="scientific">Brevundimonas nasdae</name>
    <dbReference type="NCBI Taxonomy" id="172043"/>
    <lineage>
        <taxon>Bacteria</taxon>
        <taxon>Pseudomonadati</taxon>
        <taxon>Pseudomonadota</taxon>
        <taxon>Alphaproteobacteria</taxon>
        <taxon>Caulobacterales</taxon>
        <taxon>Caulobacteraceae</taxon>
        <taxon>Brevundimonas</taxon>
    </lineage>
</organism>
<comment type="similarity">
    <text evidence="1">Belongs to the SOS response-associated peptidase family.</text>
</comment>
<sequence>MCNEYQLKLPIADIVATLVEDGVAAAFPEGRPNLEPQESIRIGDRAPVIRTSEAGAELRLLPWSWRSPQGRPVFNFRSDDRSFADVQRCLIPADGFFEFTAAEPGQKRKTKWRFSLADAPLFWIAGLVRQDAFAMLTTEPGADIAPYHDRQIVVLRPEEGAAWLDLRGSERDLLRPLPAGSLNVEKVFPG</sequence>
<dbReference type="PANTHER" id="PTHR13604">
    <property type="entry name" value="DC12-RELATED"/>
    <property type="match status" value="1"/>
</dbReference>